<gene>
    <name evidence="2" type="ORF">ABZZ21_26770</name>
</gene>
<feature type="transmembrane region" description="Helical" evidence="1">
    <location>
        <begin position="40"/>
        <end position="61"/>
    </location>
</feature>
<accession>A0ABV2V2N0</accession>
<keyword evidence="1" id="KW-0812">Transmembrane</keyword>
<name>A0ABV2V2N0_9ACTN</name>
<evidence type="ECO:0000313" key="3">
    <source>
        <dbReference type="Proteomes" id="UP001550210"/>
    </source>
</evidence>
<keyword evidence="3" id="KW-1185">Reference proteome</keyword>
<evidence type="ECO:0000256" key="1">
    <source>
        <dbReference type="SAM" id="Phobius"/>
    </source>
</evidence>
<comment type="caution">
    <text evidence="2">The sequence shown here is derived from an EMBL/GenBank/DDBJ whole genome shotgun (WGS) entry which is preliminary data.</text>
</comment>
<dbReference type="EMBL" id="JBEXPZ010000036">
    <property type="protein sequence ID" value="MET9848081.1"/>
    <property type="molecule type" value="Genomic_DNA"/>
</dbReference>
<sequence>MSPASKNLTEGTVTFLVGLALKLFTGGVEIPVLTLTKVGVVLMAVGGCLVLLGLVQAGTAAGSRH</sequence>
<protein>
    <submittedName>
        <fullName evidence="2">DUF5708 family protein</fullName>
    </submittedName>
</protein>
<proteinExistence type="predicted"/>
<feature type="transmembrane region" description="Helical" evidence="1">
    <location>
        <begin position="12"/>
        <end position="34"/>
    </location>
</feature>
<evidence type="ECO:0000313" key="2">
    <source>
        <dbReference type="EMBL" id="MET9848081.1"/>
    </source>
</evidence>
<dbReference type="RefSeq" id="WP_355399734.1">
    <property type="nucleotide sequence ID" value="NZ_JBEGHN010000001.1"/>
</dbReference>
<dbReference type="Pfam" id="PF18969">
    <property type="entry name" value="DUF5708"/>
    <property type="match status" value="1"/>
</dbReference>
<keyword evidence="1" id="KW-0472">Membrane</keyword>
<organism evidence="2 3">
    <name type="scientific">Streptomyces ossamyceticus</name>
    <dbReference type="NCBI Taxonomy" id="249581"/>
    <lineage>
        <taxon>Bacteria</taxon>
        <taxon>Bacillati</taxon>
        <taxon>Actinomycetota</taxon>
        <taxon>Actinomycetes</taxon>
        <taxon>Kitasatosporales</taxon>
        <taxon>Streptomycetaceae</taxon>
        <taxon>Streptomyces</taxon>
    </lineage>
</organism>
<dbReference type="InterPro" id="IPR043762">
    <property type="entry name" value="DUF5708"/>
</dbReference>
<dbReference type="Proteomes" id="UP001550210">
    <property type="component" value="Unassembled WGS sequence"/>
</dbReference>
<reference evidence="2 3" key="1">
    <citation type="submission" date="2024-06" db="EMBL/GenBank/DDBJ databases">
        <title>The Natural Products Discovery Center: Release of the First 8490 Sequenced Strains for Exploring Actinobacteria Biosynthetic Diversity.</title>
        <authorList>
            <person name="Kalkreuter E."/>
            <person name="Kautsar S.A."/>
            <person name="Yang D."/>
            <person name="Bader C.D."/>
            <person name="Teijaro C.N."/>
            <person name="Fluegel L."/>
            <person name="Davis C.M."/>
            <person name="Simpson J.R."/>
            <person name="Lauterbach L."/>
            <person name="Steele A.D."/>
            <person name="Gui C."/>
            <person name="Meng S."/>
            <person name="Li G."/>
            <person name="Viehrig K."/>
            <person name="Ye F."/>
            <person name="Su P."/>
            <person name="Kiefer A.F."/>
            <person name="Nichols A."/>
            <person name="Cepeda A.J."/>
            <person name="Yan W."/>
            <person name="Fan B."/>
            <person name="Jiang Y."/>
            <person name="Adhikari A."/>
            <person name="Zheng C.-J."/>
            <person name="Schuster L."/>
            <person name="Cowan T.M."/>
            <person name="Smanski M.J."/>
            <person name="Chevrette M.G."/>
            <person name="De Carvalho L.P.S."/>
            <person name="Shen B."/>
        </authorList>
    </citation>
    <scope>NUCLEOTIDE SEQUENCE [LARGE SCALE GENOMIC DNA]</scope>
    <source>
        <strain evidence="2 3">NPDC006434</strain>
    </source>
</reference>
<keyword evidence="1" id="KW-1133">Transmembrane helix</keyword>